<reference evidence="3" key="1">
    <citation type="submission" date="2014-04" db="EMBL/GenBank/DDBJ databases">
        <title>Evolutionary Origins and Diversification of the Mycorrhizal Mutualists.</title>
        <authorList>
            <consortium name="DOE Joint Genome Institute"/>
            <consortium name="Mycorrhizal Genomics Consortium"/>
            <person name="Kohler A."/>
            <person name="Kuo A."/>
            <person name="Nagy L.G."/>
            <person name="Floudas D."/>
            <person name="Copeland A."/>
            <person name="Barry K.W."/>
            <person name="Cichocki N."/>
            <person name="Veneault-Fourrey C."/>
            <person name="LaButti K."/>
            <person name="Lindquist E.A."/>
            <person name="Lipzen A."/>
            <person name="Lundell T."/>
            <person name="Morin E."/>
            <person name="Murat C."/>
            <person name="Riley R."/>
            <person name="Ohm R."/>
            <person name="Sun H."/>
            <person name="Tunlid A."/>
            <person name="Henrissat B."/>
            <person name="Grigoriev I.V."/>
            <person name="Hibbett D.S."/>
            <person name="Martin F."/>
        </authorList>
    </citation>
    <scope>NUCLEOTIDE SEQUENCE [LARGE SCALE GENOMIC DNA]</scope>
    <source>
        <strain evidence="3">FD-334 SS-4</strain>
    </source>
</reference>
<gene>
    <name evidence="2" type="ORF">HYPSUDRAFT_374963</name>
</gene>
<feature type="region of interest" description="Disordered" evidence="1">
    <location>
        <begin position="202"/>
        <end position="224"/>
    </location>
</feature>
<dbReference type="EMBL" id="KN817530">
    <property type="protein sequence ID" value="KJA25702.1"/>
    <property type="molecule type" value="Genomic_DNA"/>
</dbReference>
<evidence type="ECO:0000313" key="3">
    <source>
        <dbReference type="Proteomes" id="UP000054270"/>
    </source>
</evidence>
<name>A0A0D2LE51_HYPSF</name>
<dbReference type="Proteomes" id="UP000054270">
    <property type="component" value="Unassembled WGS sequence"/>
</dbReference>
<protein>
    <submittedName>
        <fullName evidence="2">Uncharacterized protein</fullName>
    </submittedName>
</protein>
<proteinExistence type="predicted"/>
<accession>A0A0D2LE51</accession>
<feature type="region of interest" description="Disordered" evidence="1">
    <location>
        <begin position="107"/>
        <end position="126"/>
    </location>
</feature>
<feature type="region of interest" description="Disordered" evidence="1">
    <location>
        <begin position="1"/>
        <end position="33"/>
    </location>
</feature>
<feature type="compositionally biased region" description="Basic residues" evidence="1">
    <location>
        <begin position="107"/>
        <end position="119"/>
    </location>
</feature>
<dbReference type="AlphaFoldDB" id="A0A0D2LE51"/>
<sequence length="243" mass="26569">MALVSSNVGGREWHAAHHARAAPRQAPGTGRPVRASMSLATPFACRGGGPGWGSGTFERGARAGASRSNARDVHGWTRPVADVVDMVRWQVRCRDFMKKKRVTRSLKSRPRALGARRSRNALSAPPFADYSKPTAVSDIWTHASQNPSIFHRCDLAGLLPISATILRHRCRKFVNRHSFCTTTAPASPPPLARGRPKAILADVPRPHETPPTPIPHDSPAPRCPNRAAQVRADTILRRPIPLR</sequence>
<feature type="compositionally biased region" description="Pro residues" evidence="1">
    <location>
        <begin position="209"/>
        <end position="222"/>
    </location>
</feature>
<feature type="region of interest" description="Disordered" evidence="1">
    <location>
        <begin position="50"/>
        <end position="71"/>
    </location>
</feature>
<organism evidence="2 3">
    <name type="scientific">Hypholoma sublateritium (strain FD-334 SS-4)</name>
    <dbReference type="NCBI Taxonomy" id="945553"/>
    <lineage>
        <taxon>Eukaryota</taxon>
        <taxon>Fungi</taxon>
        <taxon>Dikarya</taxon>
        <taxon>Basidiomycota</taxon>
        <taxon>Agaricomycotina</taxon>
        <taxon>Agaricomycetes</taxon>
        <taxon>Agaricomycetidae</taxon>
        <taxon>Agaricales</taxon>
        <taxon>Agaricineae</taxon>
        <taxon>Strophariaceae</taxon>
        <taxon>Hypholoma</taxon>
    </lineage>
</organism>
<evidence type="ECO:0000313" key="2">
    <source>
        <dbReference type="EMBL" id="KJA25702.1"/>
    </source>
</evidence>
<keyword evidence="3" id="KW-1185">Reference proteome</keyword>
<evidence type="ECO:0000256" key="1">
    <source>
        <dbReference type="SAM" id="MobiDB-lite"/>
    </source>
</evidence>